<feature type="region of interest" description="Disordered" evidence="1">
    <location>
        <begin position="1"/>
        <end position="28"/>
    </location>
</feature>
<evidence type="ECO:0000313" key="3">
    <source>
        <dbReference type="Proteomes" id="UP000887013"/>
    </source>
</evidence>
<comment type="caution">
    <text evidence="2">The sequence shown here is derived from an EMBL/GenBank/DDBJ whole genome shotgun (WGS) entry which is preliminary data.</text>
</comment>
<evidence type="ECO:0000256" key="1">
    <source>
        <dbReference type="SAM" id="MobiDB-lite"/>
    </source>
</evidence>
<protein>
    <submittedName>
        <fullName evidence="2">Uncharacterized protein</fullName>
    </submittedName>
</protein>
<organism evidence="2 3">
    <name type="scientific">Nephila pilipes</name>
    <name type="common">Giant wood spider</name>
    <name type="synonym">Nephila maculata</name>
    <dbReference type="NCBI Taxonomy" id="299642"/>
    <lineage>
        <taxon>Eukaryota</taxon>
        <taxon>Metazoa</taxon>
        <taxon>Ecdysozoa</taxon>
        <taxon>Arthropoda</taxon>
        <taxon>Chelicerata</taxon>
        <taxon>Arachnida</taxon>
        <taxon>Araneae</taxon>
        <taxon>Araneomorphae</taxon>
        <taxon>Entelegynae</taxon>
        <taxon>Araneoidea</taxon>
        <taxon>Nephilidae</taxon>
        <taxon>Nephila</taxon>
    </lineage>
</organism>
<reference evidence="2" key="1">
    <citation type="submission" date="2020-08" db="EMBL/GenBank/DDBJ databases">
        <title>Multicomponent nature underlies the extraordinary mechanical properties of spider dragline silk.</title>
        <authorList>
            <person name="Kono N."/>
            <person name="Nakamura H."/>
            <person name="Mori M."/>
            <person name="Yoshida Y."/>
            <person name="Ohtoshi R."/>
            <person name="Malay A.D."/>
            <person name="Moran D.A.P."/>
            <person name="Tomita M."/>
            <person name="Numata K."/>
            <person name="Arakawa K."/>
        </authorList>
    </citation>
    <scope>NUCLEOTIDE SEQUENCE</scope>
</reference>
<keyword evidence="3" id="KW-1185">Reference proteome</keyword>
<evidence type="ECO:0000313" key="2">
    <source>
        <dbReference type="EMBL" id="GFT03353.1"/>
    </source>
</evidence>
<proteinExistence type="predicted"/>
<gene>
    <name evidence="2" type="ORF">NPIL_534491</name>
</gene>
<feature type="compositionally biased region" description="Polar residues" evidence="1">
    <location>
        <begin position="17"/>
        <end position="28"/>
    </location>
</feature>
<sequence>MYIVPSPERGSSIAPPRNTSRQIQDNQRNIPLPKISNSIILRNNTPRGAISLIFLDFRRITNLKYLVDLAEFHFATMNRPLKPNVNAHHLSLFPTPPICSTVTASHESELSAKKMRDDFCQ</sequence>
<name>A0A8X6NAB5_NEPPI</name>
<dbReference type="EMBL" id="BMAW01055903">
    <property type="protein sequence ID" value="GFT03353.1"/>
    <property type="molecule type" value="Genomic_DNA"/>
</dbReference>
<dbReference type="Proteomes" id="UP000887013">
    <property type="component" value="Unassembled WGS sequence"/>
</dbReference>
<accession>A0A8X6NAB5</accession>
<dbReference type="AlphaFoldDB" id="A0A8X6NAB5"/>